<dbReference type="SUPFAM" id="SSF88723">
    <property type="entry name" value="PIN domain-like"/>
    <property type="match status" value="1"/>
</dbReference>
<accession>A0A4Z2J627</accession>
<dbReference type="AlphaFoldDB" id="A0A4Z2J627"/>
<evidence type="ECO:0000259" key="4">
    <source>
        <dbReference type="Pfam" id="PF12813"/>
    </source>
</evidence>
<dbReference type="OrthoDB" id="25987at2759"/>
<dbReference type="InterPro" id="IPR039436">
    <property type="entry name" value="Asteroid_dom"/>
</dbReference>
<sequence>MGVRGLTTFVEGNRNLLQEVKFRDSRLVIDGCSLFFRLYFNQSLDQQHGGDYDAFAFTLTQFFSALAACNIQPYVVLDGGIDPSDKKFSTIRQRLQSKIRDADSLSHGRNGSVLPLLTRDVFIQILIQRGVPLVQCPAEADWEIACLARQWNCPVLTNDSDFYIFDLPGGYLPLNFFQWTNLNGKASHHYILARCYTTDELCRSFGSINKELLPLCAVLAGNDYGTPKDADKIIHLLGVSGIWRGGRGSASISRIEGFLRWLSSFKFPADVLEEVRILMGEEVGGIGGKRGHKGGLSSQLWEGMQEYHITTPSALAHWFSEGKAAPRGPSSWLPDCLSHAAAQGLLAPLVVDALVMHRVLLIPQVENSRLASSHCCASAIRQAIYTILLQKGQDCPEQDMRAQENTSQGMRGGRGRRGRGRGGEGGVGQVIILPTQQSGNSGFSFEQAGGAATVSAQGYGAPMCVEEYDRMDLNLKKNNVEAHPHGTPLHLGTIDQAPVEVRLGVLLEVLGLKESALAPVPLHLRLAVAVTAFWLREAKPSQPQLQALLLGMVYGELSRSNQPGAPHYQHTDWAAEHNVRAGLDCQRVKPRERRGLDVGGAHSFSQWQACLWSALCLNQLLLRPLPEPHLSLLYSGTLVHGLLKYLKGGRAAESLLVGGSMSGPLYSFLLGTVRNCSYKARPSSSAAWRGKRGGNRGGRGRGGGGGGGGGGGRGGGGGGGGGGRQRRGTELMNNRFAFLMSEEESD</sequence>
<feature type="compositionally biased region" description="Gly residues" evidence="2">
    <location>
        <begin position="695"/>
        <end position="723"/>
    </location>
</feature>
<evidence type="ECO:0000256" key="1">
    <source>
        <dbReference type="ARBA" id="ARBA00007398"/>
    </source>
</evidence>
<dbReference type="InterPro" id="IPR026832">
    <property type="entry name" value="Asteroid"/>
</dbReference>
<evidence type="ECO:0000256" key="2">
    <source>
        <dbReference type="SAM" id="MobiDB-lite"/>
    </source>
</evidence>
<keyword evidence="6" id="KW-1185">Reference proteome</keyword>
<evidence type="ECO:0000259" key="3">
    <source>
        <dbReference type="Pfam" id="PF00752"/>
    </source>
</evidence>
<dbReference type="InterPro" id="IPR029060">
    <property type="entry name" value="PIN-like_dom_sf"/>
</dbReference>
<dbReference type="PANTHER" id="PTHR15665">
    <property type="entry name" value="ASTEROID PROTEIN"/>
    <property type="match status" value="1"/>
</dbReference>
<dbReference type="Gene3D" id="3.40.50.1010">
    <property type="entry name" value="5'-nuclease"/>
    <property type="match status" value="1"/>
</dbReference>
<dbReference type="EMBL" id="SRLO01000019">
    <property type="protein sequence ID" value="TNN85835.1"/>
    <property type="molecule type" value="Genomic_DNA"/>
</dbReference>
<evidence type="ECO:0000313" key="6">
    <source>
        <dbReference type="Proteomes" id="UP000314294"/>
    </source>
</evidence>
<reference evidence="5 6" key="1">
    <citation type="submission" date="2019-03" db="EMBL/GenBank/DDBJ databases">
        <title>First draft genome of Liparis tanakae, snailfish: a comprehensive survey of snailfish specific genes.</title>
        <authorList>
            <person name="Kim W."/>
            <person name="Song I."/>
            <person name="Jeong J.-H."/>
            <person name="Kim D."/>
            <person name="Kim S."/>
            <person name="Ryu S."/>
            <person name="Song J.Y."/>
            <person name="Lee S.K."/>
        </authorList>
    </citation>
    <scope>NUCLEOTIDE SEQUENCE [LARGE SCALE GENOMIC DNA]</scope>
    <source>
        <tissue evidence="5">Muscle</tissue>
    </source>
</reference>
<dbReference type="Pfam" id="PF00752">
    <property type="entry name" value="XPG_N"/>
    <property type="match status" value="1"/>
</dbReference>
<evidence type="ECO:0000313" key="5">
    <source>
        <dbReference type="EMBL" id="TNN85835.1"/>
    </source>
</evidence>
<comment type="similarity">
    <text evidence="1">Belongs to the asteroid family.</text>
</comment>
<dbReference type="GO" id="GO:0004518">
    <property type="term" value="F:nuclease activity"/>
    <property type="evidence" value="ECO:0007669"/>
    <property type="project" value="InterPro"/>
</dbReference>
<dbReference type="Proteomes" id="UP000314294">
    <property type="component" value="Unassembled WGS sequence"/>
</dbReference>
<dbReference type="InterPro" id="IPR006085">
    <property type="entry name" value="XPG_DNA_repair_N"/>
</dbReference>
<organism evidence="5 6">
    <name type="scientific">Liparis tanakae</name>
    <name type="common">Tanaka's snailfish</name>
    <dbReference type="NCBI Taxonomy" id="230148"/>
    <lineage>
        <taxon>Eukaryota</taxon>
        <taxon>Metazoa</taxon>
        <taxon>Chordata</taxon>
        <taxon>Craniata</taxon>
        <taxon>Vertebrata</taxon>
        <taxon>Euteleostomi</taxon>
        <taxon>Actinopterygii</taxon>
        <taxon>Neopterygii</taxon>
        <taxon>Teleostei</taxon>
        <taxon>Neoteleostei</taxon>
        <taxon>Acanthomorphata</taxon>
        <taxon>Eupercaria</taxon>
        <taxon>Perciformes</taxon>
        <taxon>Cottioidei</taxon>
        <taxon>Cottales</taxon>
        <taxon>Liparidae</taxon>
        <taxon>Liparis</taxon>
    </lineage>
</organism>
<comment type="caution">
    <text evidence="5">The sequence shown here is derived from an EMBL/GenBank/DDBJ whole genome shotgun (WGS) entry which is preliminary data.</text>
</comment>
<proteinExistence type="inferred from homology"/>
<feature type="domain" description="XPG N-terminal" evidence="3">
    <location>
        <begin position="1"/>
        <end position="96"/>
    </location>
</feature>
<feature type="region of interest" description="Disordered" evidence="2">
    <location>
        <begin position="398"/>
        <end position="425"/>
    </location>
</feature>
<feature type="region of interest" description="Disordered" evidence="2">
    <location>
        <begin position="684"/>
        <end position="730"/>
    </location>
</feature>
<dbReference type="PANTHER" id="PTHR15665:SF1">
    <property type="entry name" value="PROTEIN ASTEROID HOMOLOG 1"/>
    <property type="match status" value="1"/>
</dbReference>
<gene>
    <name evidence="5" type="primary">aste1</name>
    <name evidence="5" type="ORF">EYF80_004082</name>
</gene>
<name>A0A4Z2J627_9TELE</name>
<protein>
    <submittedName>
        <fullName evidence="5">Protein asteroid 1</fullName>
    </submittedName>
</protein>
<dbReference type="Pfam" id="PF12813">
    <property type="entry name" value="XPG_I_2"/>
    <property type="match status" value="1"/>
</dbReference>
<feature type="domain" description="Asteroid" evidence="4">
    <location>
        <begin position="134"/>
        <end position="219"/>
    </location>
</feature>